<reference evidence="1" key="1">
    <citation type="submission" date="2018-05" db="EMBL/GenBank/DDBJ databases">
        <authorList>
            <person name="Lanie J.A."/>
            <person name="Ng W.-L."/>
            <person name="Kazmierczak K.M."/>
            <person name="Andrzejewski T.M."/>
            <person name="Davidsen T.M."/>
            <person name="Wayne K.J."/>
            <person name="Tettelin H."/>
            <person name="Glass J.I."/>
            <person name="Rusch D."/>
            <person name="Podicherti R."/>
            <person name="Tsui H.-C.T."/>
            <person name="Winkler M.E."/>
        </authorList>
    </citation>
    <scope>NUCLEOTIDE SEQUENCE</scope>
</reference>
<accession>A0A381V5E4</accession>
<protein>
    <recommendedName>
        <fullName evidence="2">ABC transporter substrate-binding protein</fullName>
    </recommendedName>
</protein>
<dbReference type="PANTHER" id="PTHR43649">
    <property type="entry name" value="ARABINOSE-BINDING PROTEIN-RELATED"/>
    <property type="match status" value="1"/>
</dbReference>
<sequence length="446" mass="48437">MKTLYNLFAKFIFVSTIIFSSQIFAITADDIENANPVGQTVEFWVQYSDERLDAMMARAERFEKESGIKVNITYKGHYGKVQSAMMTSAGTQDIADVARGYGNAAADMYQIGAAIDQNILANSKWGVSQADKDDWGANWSVGFSPYFDGNPKLLHEVGKSIEVVYYNQDWLNELGLSEPQTPAEFADAACAATNSVFSGRSEEAGDTASLGYEIDTDASNFAAWVFAHGGNVFDYNSGQYILNSAPVVAAMEFIQGMSSKGCAQVTRDKYADQTYLGLGTNMFALGSTSGITYFQKAIEGGYNGNWTVSAVPHTTAEPVMNLYGGGLIMGKTDNANRMVAAYQWMKYISNTENSAVWSTESGYGFVRTSSADHPAIVEKRNALPQYDKSLGLIQYGKGEPSVPAYYSVRGEIEKAYAGIIEGDDIMSTLNDLNDEANAILADAIAN</sequence>
<organism evidence="1">
    <name type="scientific">marine metagenome</name>
    <dbReference type="NCBI Taxonomy" id="408172"/>
    <lineage>
        <taxon>unclassified sequences</taxon>
        <taxon>metagenomes</taxon>
        <taxon>ecological metagenomes</taxon>
    </lineage>
</organism>
<dbReference type="InterPro" id="IPR050490">
    <property type="entry name" value="Bact_solute-bd_prot1"/>
</dbReference>
<dbReference type="AlphaFoldDB" id="A0A381V5E4"/>
<dbReference type="EMBL" id="UINC01007816">
    <property type="protein sequence ID" value="SVA35211.1"/>
    <property type="molecule type" value="Genomic_DNA"/>
</dbReference>
<evidence type="ECO:0000313" key="1">
    <source>
        <dbReference type="EMBL" id="SVA35211.1"/>
    </source>
</evidence>
<dbReference type="PANTHER" id="PTHR43649:SF12">
    <property type="entry name" value="DIACETYLCHITOBIOSE BINDING PROTEIN DASA"/>
    <property type="match status" value="1"/>
</dbReference>
<dbReference type="Gene3D" id="3.40.190.10">
    <property type="entry name" value="Periplasmic binding protein-like II"/>
    <property type="match status" value="1"/>
</dbReference>
<dbReference type="SUPFAM" id="SSF53850">
    <property type="entry name" value="Periplasmic binding protein-like II"/>
    <property type="match status" value="1"/>
</dbReference>
<dbReference type="InterPro" id="IPR006059">
    <property type="entry name" value="SBP"/>
</dbReference>
<proteinExistence type="predicted"/>
<evidence type="ECO:0008006" key="2">
    <source>
        <dbReference type="Google" id="ProtNLM"/>
    </source>
</evidence>
<dbReference type="Pfam" id="PF13416">
    <property type="entry name" value="SBP_bac_8"/>
    <property type="match status" value="1"/>
</dbReference>
<gene>
    <name evidence="1" type="ORF">METZ01_LOCUS88065</name>
</gene>
<name>A0A381V5E4_9ZZZZ</name>